<dbReference type="Pfam" id="PF24714">
    <property type="entry name" value="TOR1L1_N"/>
    <property type="match status" value="1"/>
</dbReference>
<dbReference type="InterPro" id="IPR057599">
    <property type="entry name" value="TORTIFOLIA1/TORL1-2_C"/>
</dbReference>
<reference evidence="4" key="1">
    <citation type="submission" date="2016-06" db="EMBL/GenBank/DDBJ databases">
        <title>Parallel loss of symbiosis genes in relatives of nitrogen-fixing non-legume Parasponia.</title>
        <authorList>
            <person name="Van Velzen R."/>
            <person name="Holmer R."/>
            <person name="Bu F."/>
            <person name="Rutten L."/>
            <person name="Van Zeijl A."/>
            <person name="Liu W."/>
            <person name="Santuari L."/>
            <person name="Cao Q."/>
            <person name="Sharma T."/>
            <person name="Shen D."/>
            <person name="Roswanjaya Y."/>
            <person name="Wardhani T."/>
            <person name="Kalhor M.S."/>
            <person name="Jansen J."/>
            <person name="Van den Hoogen J."/>
            <person name="Gungor B."/>
            <person name="Hartog M."/>
            <person name="Hontelez J."/>
            <person name="Verver J."/>
            <person name="Yang W.-C."/>
            <person name="Schijlen E."/>
            <person name="Repin R."/>
            <person name="Schilthuizen M."/>
            <person name="Schranz E."/>
            <person name="Heidstra R."/>
            <person name="Miyata K."/>
            <person name="Fedorova E."/>
            <person name="Kohlen W."/>
            <person name="Bisseling T."/>
            <person name="Smit S."/>
            <person name="Geurts R."/>
        </authorList>
    </citation>
    <scope>NUCLEOTIDE SEQUENCE [LARGE SCALE GENOMIC DNA]</scope>
    <source>
        <strain evidence="4">cv. WU1-14</strain>
    </source>
</reference>
<dbReference type="Proteomes" id="UP000237105">
    <property type="component" value="Unassembled WGS sequence"/>
</dbReference>
<evidence type="ECO:0000313" key="3">
    <source>
        <dbReference type="EMBL" id="PON36271.1"/>
    </source>
</evidence>
<dbReference type="PANTHER" id="PTHR31355">
    <property type="entry name" value="MICROTUBULE-ASSOCIATED PROTEIN TORTIFOLIA1"/>
    <property type="match status" value="1"/>
</dbReference>
<feature type="domain" description="TORTIFOLIA1/TORL1-2 C-terminal" evidence="1">
    <location>
        <begin position="706"/>
        <end position="760"/>
    </location>
</feature>
<organism evidence="3 4">
    <name type="scientific">Parasponia andersonii</name>
    <name type="common">Sponia andersonii</name>
    <dbReference type="NCBI Taxonomy" id="3476"/>
    <lineage>
        <taxon>Eukaryota</taxon>
        <taxon>Viridiplantae</taxon>
        <taxon>Streptophyta</taxon>
        <taxon>Embryophyta</taxon>
        <taxon>Tracheophyta</taxon>
        <taxon>Spermatophyta</taxon>
        <taxon>Magnoliopsida</taxon>
        <taxon>eudicotyledons</taxon>
        <taxon>Gunneridae</taxon>
        <taxon>Pentapetalae</taxon>
        <taxon>rosids</taxon>
        <taxon>fabids</taxon>
        <taxon>Rosales</taxon>
        <taxon>Cannabaceae</taxon>
        <taxon>Parasponia</taxon>
    </lineage>
</organism>
<gene>
    <name evidence="3" type="ORF">PanWU01x14_329670</name>
</gene>
<evidence type="ECO:0000259" key="2">
    <source>
        <dbReference type="Pfam" id="PF24714"/>
    </source>
</evidence>
<feature type="domain" description="TORTIFOLIA1/SINE1-2 N-terminal" evidence="2">
    <location>
        <begin position="28"/>
        <end position="308"/>
    </location>
</feature>
<dbReference type="SUPFAM" id="SSF48371">
    <property type="entry name" value="ARM repeat"/>
    <property type="match status" value="1"/>
</dbReference>
<sequence>MKANKTHTHTHGAVDVRMMKSQQQVVVFQLKHKVVVALNKIADRDTYQLGVDELNKTAQSLPPDAIPSFLSCILDTDSDQKSAVRKECIRLMATMVSYHHHHLMAPHLPKMVATIVKRLKDPDSVVRDACVHTLGVFASKLTNAASPADPDALFVALVRPLFEALGQQNKQMQSGSASCLATVIDNTHNPPLSLLHRMLSRTTKMLKNPHFMAKPPIIDLNRSIILAGSAPPTHNLLSTAMATIQESLKNNDWSTRKAASIALGEIASSGASFLGSFKASCVRSLESCRFDKVKPVRDTVLQALQCWKTLPGTHTPEPSEAGSSIKENFYGGDYSDLTSASEFGWKDVSSKNVGSSSSKGRIPLSLRKKCQAYVENPLKSKDDDWRIEIAVPKTHPISEAEFNNEESEGSSVTKTFERMSTDVTSMQDIGYEYVHMDDKQECSSVSNLVGDNFDTKLVKVCHDALEDGLPKPMEADQQFAPKEFGCEEQMYSTKIRDCRSLDSTATESDPSSHCCLQMANEMVCIRKQLVQIEDKQSNLMDLLQVFTAGIMDSLSMLQSRVVRLEDVVDNLAQDIVHREELSSLATSKLSKQSQILHSPRLSTCTPRPSIDIHNRQPSLLSVKSNETWEENAFERSLANTSTTRGSEMWANTKVNVSKSPIGMDMQKRFRQGKGRIGYGQVRNDHIFGSASGITARKNGLESKNSLWKRVKGFLCEGDLDSAYMEALCSRNEHVLVELFDLTGPVLECLSSKTVSDVLSTLVVDLSTIHGANYLVSTAKVRQKFLFMIQDAVKMDFSNPLEKRCVNQIAVKLHHAWGKENAPETSNSSYDVGLGYSTRGRVLYWVRSVQIMLSSFVMH</sequence>
<dbReference type="STRING" id="3476.A0A2P5AIC0"/>
<dbReference type="EMBL" id="JXTB01000576">
    <property type="protein sequence ID" value="PON36271.1"/>
    <property type="molecule type" value="Genomic_DNA"/>
</dbReference>
<name>A0A2P5AIC0_PARAD</name>
<dbReference type="GO" id="GO:0005874">
    <property type="term" value="C:microtubule"/>
    <property type="evidence" value="ECO:0007669"/>
    <property type="project" value="InterPro"/>
</dbReference>
<dbReference type="Pfam" id="PF24713">
    <property type="entry name" value="TOR1L1_C"/>
    <property type="match status" value="1"/>
</dbReference>
<dbReference type="InterPro" id="IPR016024">
    <property type="entry name" value="ARM-type_fold"/>
</dbReference>
<dbReference type="OrthoDB" id="298726at2759"/>
<dbReference type="AlphaFoldDB" id="A0A2P5AIC0"/>
<dbReference type="InterPro" id="IPR033337">
    <property type="entry name" value="TORTIFOLIA1/SINE1-2"/>
</dbReference>
<dbReference type="PANTHER" id="PTHR31355:SF22">
    <property type="entry name" value="TORTIFOLIA1-LIKE PROTEIN 2"/>
    <property type="match status" value="1"/>
</dbReference>
<comment type="caution">
    <text evidence="3">The sequence shown here is derived from an EMBL/GenBank/DDBJ whole genome shotgun (WGS) entry which is preliminary data.</text>
</comment>
<dbReference type="InterPro" id="IPR011989">
    <property type="entry name" value="ARM-like"/>
</dbReference>
<protein>
    <submittedName>
        <fullName evidence="3">Coatomer beta subunit</fullName>
    </submittedName>
</protein>
<evidence type="ECO:0000259" key="1">
    <source>
        <dbReference type="Pfam" id="PF24713"/>
    </source>
</evidence>
<accession>A0A2P5AIC0</accession>
<keyword evidence="4" id="KW-1185">Reference proteome</keyword>
<dbReference type="InterPro" id="IPR057600">
    <property type="entry name" value="TORTIFOLIA1/SINE1-2_N"/>
</dbReference>
<evidence type="ECO:0000313" key="4">
    <source>
        <dbReference type="Proteomes" id="UP000237105"/>
    </source>
</evidence>
<dbReference type="GO" id="GO:0008017">
    <property type="term" value="F:microtubule binding"/>
    <property type="evidence" value="ECO:0007669"/>
    <property type="project" value="InterPro"/>
</dbReference>
<proteinExistence type="predicted"/>
<dbReference type="Gene3D" id="1.25.10.10">
    <property type="entry name" value="Leucine-rich Repeat Variant"/>
    <property type="match status" value="2"/>
</dbReference>